<evidence type="ECO:0000313" key="1">
    <source>
        <dbReference type="EMBL" id="KAL0937145.1"/>
    </source>
</evidence>
<accession>A0ACC3YYX3</accession>
<dbReference type="Proteomes" id="UP000805649">
    <property type="component" value="Unassembled WGS sequence"/>
</dbReference>
<keyword evidence="2" id="KW-1185">Reference proteome</keyword>
<protein>
    <submittedName>
        <fullName evidence="1">PEBP-like protein</fullName>
    </submittedName>
</protein>
<gene>
    <name evidence="1" type="ORF">CTRU02_206876</name>
</gene>
<dbReference type="EMBL" id="VUJX02000004">
    <property type="protein sequence ID" value="KAL0937145.1"/>
    <property type="molecule type" value="Genomic_DNA"/>
</dbReference>
<comment type="caution">
    <text evidence="1">The sequence shown here is derived from an EMBL/GenBank/DDBJ whole genome shotgun (WGS) entry which is preliminary data.</text>
</comment>
<reference evidence="1 2" key="1">
    <citation type="journal article" date="2020" name="Phytopathology">
        <title>Genome Sequence Resources of Colletotrichum truncatum, C. plurivorum, C. musicola, and C. sojae: Four Species Pathogenic to Soybean (Glycine max).</title>
        <authorList>
            <person name="Rogerio F."/>
            <person name="Boufleur T.R."/>
            <person name="Ciampi-Guillardi M."/>
            <person name="Sukno S.A."/>
            <person name="Thon M.R."/>
            <person name="Massola Junior N.S."/>
            <person name="Baroncelli R."/>
        </authorList>
    </citation>
    <scope>NUCLEOTIDE SEQUENCE [LARGE SCALE GENOMIC DNA]</scope>
    <source>
        <strain evidence="1 2">CMES1059</strain>
    </source>
</reference>
<evidence type="ECO:0000313" key="2">
    <source>
        <dbReference type="Proteomes" id="UP000805649"/>
    </source>
</evidence>
<proteinExistence type="predicted"/>
<organism evidence="1 2">
    <name type="scientific">Colletotrichum truncatum</name>
    <name type="common">Anthracnose fungus</name>
    <name type="synonym">Colletotrichum capsici</name>
    <dbReference type="NCBI Taxonomy" id="5467"/>
    <lineage>
        <taxon>Eukaryota</taxon>
        <taxon>Fungi</taxon>
        <taxon>Dikarya</taxon>
        <taxon>Ascomycota</taxon>
        <taxon>Pezizomycotina</taxon>
        <taxon>Sordariomycetes</taxon>
        <taxon>Hypocreomycetidae</taxon>
        <taxon>Glomerellales</taxon>
        <taxon>Glomerellaceae</taxon>
        <taxon>Colletotrichum</taxon>
        <taxon>Colletotrichum truncatum species complex</taxon>
    </lineage>
</organism>
<name>A0ACC3YYX3_COLTU</name>
<sequence length="229" mass="24999">MDVSKIFEEHKIIPDVLPVGTKISHNLGIHWPSVSLRAPGERLHRDELQDEPTITTNYKPGDASKEEFVLLMVDPDLTHYNDGTFGQVRHWLVTKVTVSHSGEVIVNHGSTISPYVGPAPMAAHLVIGEARPSRYTFFLLKHTSEVSLPTTFDPSTLRGEYEYGGDTSKLGNSPQNIIDRMGFNTQAFIQKNGLEVVAATFMFVEGNVKSTITSAALLASGAAQKAVGL</sequence>